<feature type="non-terminal residue" evidence="2">
    <location>
        <position position="95"/>
    </location>
</feature>
<reference evidence="2" key="1">
    <citation type="submission" date="2020-02" db="EMBL/GenBank/DDBJ databases">
        <authorList>
            <person name="Meier V. D."/>
        </authorList>
    </citation>
    <scope>NUCLEOTIDE SEQUENCE</scope>
    <source>
        <strain evidence="2">AVDCRST_MAG30</strain>
    </source>
</reference>
<keyword evidence="1" id="KW-0446">Lipid-binding</keyword>
<dbReference type="GO" id="GO:0008289">
    <property type="term" value="F:lipid binding"/>
    <property type="evidence" value="ECO:0007669"/>
    <property type="project" value="UniProtKB-KW"/>
</dbReference>
<dbReference type="InterPro" id="IPR050270">
    <property type="entry name" value="DegV_domain_contain"/>
</dbReference>
<protein>
    <submittedName>
        <fullName evidence="2">DegV family protein</fullName>
    </submittedName>
</protein>
<organism evidence="2">
    <name type="scientific">uncultured Solirubrobacteraceae bacterium</name>
    <dbReference type="NCBI Taxonomy" id="1162706"/>
    <lineage>
        <taxon>Bacteria</taxon>
        <taxon>Bacillati</taxon>
        <taxon>Actinomycetota</taxon>
        <taxon>Thermoleophilia</taxon>
        <taxon>Solirubrobacterales</taxon>
        <taxon>Solirubrobacteraceae</taxon>
        <taxon>environmental samples</taxon>
    </lineage>
</organism>
<dbReference type="Pfam" id="PF02645">
    <property type="entry name" value="DegV"/>
    <property type="match status" value="1"/>
</dbReference>
<dbReference type="EMBL" id="CADCVS010000428">
    <property type="protein sequence ID" value="CAA9525095.1"/>
    <property type="molecule type" value="Genomic_DNA"/>
</dbReference>
<dbReference type="SUPFAM" id="SSF82549">
    <property type="entry name" value="DAK1/DegV-like"/>
    <property type="match status" value="1"/>
</dbReference>
<evidence type="ECO:0000256" key="1">
    <source>
        <dbReference type="ARBA" id="ARBA00023121"/>
    </source>
</evidence>
<name>A0A6J4TJN9_9ACTN</name>
<dbReference type="PANTHER" id="PTHR33434">
    <property type="entry name" value="DEGV DOMAIN-CONTAINING PROTEIN DR_1986-RELATED"/>
    <property type="match status" value="1"/>
</dbReference>
<dbReference type="AlphaFoldDB" id="A0A6J4TJN9"/>
<dbReference type="PROSITE" id="PS51482">
    <property type="entry name" value="DEGV"/>
    <property type="match status" value="1"/>
</dbReference>
<evidence type="ECO:0000313" key="2">
    <source>
        <dbReference type="EMBL" id="CAA9525095.1"/>
    </source>
</evidence>
<accession>A0A6J4TJN9</accession>
<gene>
    <name evidence="2" type="ORF">AVDCRST_MAG30-3311</name>
</gene>
<dbReference type="PANTHER" id="PTHR33434:SF2">
    <property type="entry name" value="FATTY ACID-BINDING PROTEIN TM_1468"/>
    <property type="match status" value="1"/>
</dbReference>
<dbReference type="InterPro" id="IPR003797">
    <property type="entry name" value="DegV"/>
</dbReference>
<dbReference type="Gene3D" id="3.40.50.10170">
    <property type="match status" value="1"/>
</dbReference>
<proteinExistence type="predicted"/>
<sequence>MAVAVVTDTTHYMPSEVVEAAGIHLVPLYVNWPDGRTARETELPGFQPFYDELITAKDLPTTSQPSVGDFLAVYEPLLERGDDILSIHLSGTLSG</sequence>